<dbReference type="Proteomes" id="UP000298663">
    <property type="component" value="Unassembled WGS sequence"/>
</dbReference>
<comment type="caution">
    <text evidence="1">The sequence shown here is derived from an EMBL/GenBank/DDBJ whole genome shotgun (WGS) entry which is preliminary data.</text>
</comment>
<dbReference type="AlphaFoldDB" id="A0A4U5NFS2"/>
<dbReference type="EMBL" id="AZBU02000004">
    <property type="protein sequence ID" value="TKR81654.1"/>
    <property type="molecule type" value="Genomic_DNA"/>
</dbReference>
<reference evidence="1 2" key="1">
    <citation type="journal article" date="2015" name="Genome Biol.">
        <title>Comparative genomics of Steinernema reveals deeply conserved gene regulatory networks.</title>
        <authorList>
            <person name="Dillman A.R."/>
            <person name="Macchietto M."/>
            <person name="Porter C.F."/>
            <person name="Rogers A."/>
            <person name="Williams B."/>
            <person name="Antoshechkin I."/>
            <person name="Lee M.M."/>
            <person name="Goodwin Z."/>
            <person name="Lu X."/>
            <person name="Lewis E.E."/>
            <person name="Goodrich-Blair H."/>
            <person name="Stock S.P."/>
            <person name="Adams B.J."/>
            <person name="Sternberg P.W."/>
            <person name="Mortazavi A."/>
        </authorList>
    </citation>
    <scope>NUCLEOTIDE SEQUENCE [LARGE SCALE GENOMIC DNA]</scope>
    <source>
        <strain evidence="1 2">ALL</strain>
    </source>
</reference>
<reference evidence="1 2" key="2">
    <citation type="journal article" date="2019" name="G3 (Bethesda)">
        <title>Hybrid Assembly of the Genome of the Entomopathogenic Nematode Steinernema carpocapsae Identifies the X-Chromosome.</title>
        <authorList>
            <person name="Serra L."/>
            <person name="Macchietto M."/>
            <person name="Macias-Munoz A."/>
            <person name="McGill C.J."/>
            <person name="Rodriguez I.M."/>
            <person name="Rodriguez B."/>
            <person name="Murad R."/>
            <person name="Mortazavi A."/>
        </authorList>
    </citation>
    <scope>NUCLEOTIDE SEQUENCE [LARGE SCALE GENOMIC DNA]</scope>
    <source>
        <strain evidence="1 2">ALL</strain>
    </source>
</reference>
<evidence type="ECO:0000313" key="1">
    <source>
        <dbReference type="EMBL" id="TKR81654.1"/>
    </source>
</evidence>
<accession>A0A4U5NFS2</accession>
<sequence length="70" mass="8037">MNKEGQMGEDSPFIEVICLDFKVSQVLNISELFQITSLESQIRKILAIVRLPPRVLVTEVEFVSKERKCN</sequence>
<keyword evidence="2" id="KW-1185">Reference proteome</keyword>
<evidence type="ECO:0000313" key="2">
    <source>
        <dbReference type="Proteomes" id="UP000298663"/>
    </source>
</evidence>
<proteinExistence type="predicted"/>
<name>A0A4U5NFS2_STECR</name>
<organism evidence="1 2">
    <name type="scientific">Steinernema carpocapsae</name>
    <name type="common">Entomopathogenic nematode</name>
    <dbReference type="NCBI Taxonomy" id="34508"/>
    <lineage>
        <taxon>Eukaryota</taxon>
        <taxon>Metazoa</taxon>
        <taxon>Ecdysozoa</taxon>
        <taxon>Nematoda</taxon>
        <taxon>Chromadorea</taxon>
        <taxon>Rhabditida</taxon>
        <taxon>Tylenchina</taxon>
        <taxon>Panagrolaimomorpha</taxon>
        <taxon>Strongyloidoidea</taxon>
        <taxon>Steinernematidae</taxon>
        <taxon>Steinernema</taxon>
    </lineage>
</organism>
<protein>
    <submittedName>
        <fullName evidence="1">Uncharacterized protein</fullName>
    </submittedName>
</protein>
<gene>
    <name evidence="1" type="ORF">L596_015492</name>
</gene>